<evidence type="ECO:0000256" key="3">
    <source>
        <dbReference type="ARBA" id="ARBA00005790"/>
    </source>
</evidence>
<evidence type="ECO:0000313" key="15">
    <source>
        <dbReference type="EMBL" id="MDF1612347.1"/>
    </source>
</evidence>
<evidence type="ECO:0000256" key="6">
    <source>
        <dbReference type="ARBA" id="ARBA00022490"/>
    </source>
</evidence>
<dbReference type="Pfam" id="PF00625">
    <property type="entry name" value="Guanylate_kin"/>
    <property type="match status" value="1"/>
</dbReference>
<evidence type="ECO:0000256" key="13">
    <source>
        <dbReference type="HAMAP-Rule" id="MF_00328"/>
    </source>
</evidence>
<comment type="subcellular location">
    <subcellularLocation>
        <location evidence="2 13">Cytoplasm</location>
    </subcellularLocation>
</comment>
<comment type="caution">
    <text evidence="15">The sequence shown here is derived from an EMBL/GenBank/DDBJ whole genome shotgun (WGS) entry which is preliminary data.</text>
</comment>
<dbReference type="Gene3D" id="3.40.50.300">
    <property type="entry name" value="P-loop containing nucleotide triphosphate hydrolases"/>
    <property type="match status" value="1"/>
</dbReference>
<gene>
    <name evidence="13 15" type="primary">gmk</name>
    <name evidence="15" type="ORF">P0M35_09305</name>
</gene>
<keyword evidence="8 13" id="KW-0547">Nucleotide-binding</keyword>
<dbReference type="InterPro" id="IPR008145">
    <property type="entry name" value="GK/Ca_channel_bsu"/>
</dbReference>
<evidence type="ECO:0000256" key="8">
    <source>
        <dbReference type="ARBA" id="ARBA00022741"/>
    </source>
</evidence>
<keyword evidence="10 13" id="KW-0067">ATP-binding</keyword>
<keyword evidence="7 13" id="KW-0808">Transferase</keyword>
<comment type="function">
    <text evidence="1 13">Essential for recycling GMP and indirectly, cGMP.</text>
</comment>
<dbReference type="EC" id="2.7.4.8" evidence="4 13"/>
<proteinExistence type="inferred from homology"/>
<dbReference type="Proteomes" id="UP001221302">
    <property type="component" value="Unassembled WGS sequence"/>
</dbReference>
<evidence type="ECO:0000256" key="2">
    <source>
        <dbReference type="ARBA" id="ARBA00004496"/>
    </source>
</evidence>
<evidence type="ECO:0000256" key="12">
    <source>
        <dbReference type="ARBA" id="ARBA00048594"/>
    </source>
</evidence>
<evidence type="ECO:0000256" key="4">
    <source>
        <dbReference type="ARBA" id="ARBA00012961"/>
    </source>
</evidence>
<dbReference type="SMART" id="SM00072">
    <property type="entry name" value="GuKc"/>
    <property type="match status" value="1"/>
</dbReference>
<dbReference type="PROSITE" id="PS50052">
    <property type="entry name" value="GUANYLATE_KINASE_2"/>
    <property type="match status" value="1"/>
</dbReference>
<keyword evidence="9 13" id="KW-0418">Kinase</keyword>
<evidence type="ECO:0000259" key="14">
    <source>
        <dbReference type="PROSITE" id="PS50052"/>
    </source>
</evidence>
<dbReference type="RefSeq" id="WP_321536117.1">
    <property type="nucleotide sequence ID" value="NZ_JARGDL010000012.1"/>
</dbReference>
<evidence type="ECO:0000313" key="16">
    <source>
        <dbReference type="Proteomes" id="UP001221302"/>
    </source>
</evidence>
<name>A0AAE3TEE6_9BACT</name>
<dbReference type="Gene3D" id="3.30.63.10">
    <property type="entry name" value="Guanylate Kinase phosphate binding domain"/>
    <property type="match status" value="1"/>
</dbReference>
<evidence type="ECO:0000256" key="5">
    <source>
        <dbReference type="ARBA" id="ARBA00016296"/>
    </source>
</evidence>
<keyword evidence="16" id="KW-1185">Reference proteome</keyword>
<dbReference type="PANTHER" id="PTHR23117:SF13">
    <property type="entry name" value="GUANYLATE KINASE"/>
    <property type="match status" value="1"/>
</dbReference>
<organism evidence="15 16">
    <name type="scientific">Stygiobacter electus</name>
    <dbReference type="NCBI Taxonomy" id="3032292"/>
    <lineage>
        <taxon>Bacteria</taxon>
        <taxon>Pseudomonadati</taxon>
        <taxon>Ignavibacteriota</taxon>
        <taxon>Ignavibacteria</taxon>
        <taxon>Ignavibacteriales</taxon>
        <taxon>Melioribacteraceae</taxon>
        <taxon>Stygiobacter</taxon>
    </lineage>
</organism>
<evidence type="ECO:0000256" key="9">
    <source>
        <dbReference type="ARBA" id="ARBA00022777"/>
    </source>
</evidence>
<dbReference type="FunFam" id="3.30.63.10:FF:000005">
    <property type="entry name" value="Guanylate kinase"/>
    <property type="match status" value="1"/>
</dbReference>
<comment type="similarity">
    <text evidence="3 13">Belongs to the guanylate kinase family.</text>
</comment>
<evidence type="ECO:0000256" key="11">
    <source>
        <dbReference type="ARBA" id="ARBA00030128"/>
    </source>
</evidence>
<feature type="domain" description="Guanylate kinase-like" evidence="14">
    <location>
        <begin position="6"/>
        <end position="184"/>
    </location>
</feature>
<reference evidence="15" key="1">
    <citation type="submission" date="2023-03" db="EMBL/GenBank/DDBJ databases">
        <title>Stygiobacter electus gen. nov., sp. nov., facultatively anaerobic thermotolerant bacterium of the class Ignavibacteria from a well of Yessentuki mineral water deposit.</title>
        <authorList>
            <person name="Podosokorskaya O.A."/>
            <person name="Elcheninov A.G."/>
            <person name="Petrova N.F."/>
            <person name="Zavarzina D.G."/>
            <person name="Kublanov I.V."/>
            <person name="Merkel A.Y."/>
        </authorList>
    </citation>
    <scope>NUCLEOTIDE SEQUENCE</scope>
    <source>
        <strain evidence="15">09-Me</strain>
    </source>
</reference>
<dbReference type="PROSITE" id="PS00856">
    <property type="entry name" value="GUANYLATE_KINASE_1"/>
    <property type="match status" value="1"/>
</dbReference>
<dbReference type="NCBIfam" id="TIGR03263">
    <property type="entry name" value="guanyl_kin"/>
    <property type="match status" value="1"/>
</dbReference>
<dbReference type="InterPro" id="IPR008144">
    <property type="entry name" value="Guanylate_kin-like_dom"/>
</dbReference>
<keyword evidence="6 13" id="KW-0963">Cytoplasm</keyword>
<dbReference type="HAMAP" id="MF_00328">
    <property type="entry name" value="Guanylate_kinase"/>
    <property type="match status" value="1"/>
</dbReference>
<dbReference type="AlphaFoldDB" id="A0AAE3TEE6"/>
<dbReference type="InterPro" id="IPR017665">
    <property type="entry name" value="Guanylate_kinase"/>
</dbReference>
<dbReference type="EMBL" id="JARGDL010000012">
    <property type="protein sequence ID" value="MDF1612347.1"/>
    <property type="molecule type" value="Genomic_DNA"/>
</dbReference>
<evidence type="ECO:0000256" key="10">
    <source>
        <dbReference type="ARBA" id="ARBA00022840"/>
    </source>
</evidence>
<accession>A0AAE3TEE6</accession>
<dbReference type="InterPro" id="IPR027417">
    <property type="entry name" value="P-loop_NTPase"/>
</dbReference>
<dbReference type="PANTHER" id="PTHR23117">
    <property type="entry name" value="GUANYLATE KINASE-RELATED"/>
    <property type="match status" value="1"/>
</dbReference>
<feature type="binding site" evidence="13">
    <location>
        <begin position="13"/>
        <end position="20"/>
    </location>
    <ligand>
        <name>ATP</name>
        <dbReference type="ChEBI" id="CHEBI:30616"/>
    </ligand>
</feature>
<evidence type="ECO:0000256" key="7">
    <source>
        <dbReference type="ARBA" id="ARBA00022679"/>
    </source>
</evidence>
<protein>
    <recommendedName>
        <fullName evidence="5 13">Guanylate kinase</fullName>
        <ecNumber evidence="4 13">2.7.4.8</ecNumber>
    </recommendedName>
    <alternativeName>
        <fullName evidence="11 13">GMP kinase</fullName>
    </alternativeName>
</protein>
<dbReference type="GO" id="GO:0005829">
    <property type="term" value="C:cytosol"/>
    <property type="evidence" value="ECO:0007669"/>
    <property type="project" value="TreeGrafter"/>
</dbReference>
<dbReference type="GO" id="GO:0005524">
    <property type="term" value="F:ATP binding"/>
    <property type="evidence" value="ECO:0007669"/>
    <property type="project" value="UniProtKB-UniRule"/>
</dbReference>
<sequence>MKLSKPKLFVFSAPSGSGKTTIVKDVLNTFPNFVFSISATTRKKRQSEKNGVDYFFISETEFKEKIEKNEFVEWEKFYDYYYGTLKSQIEENISKGLNTVFEVDVKGALSIKKYYPDAVLIFIAPPSIEELKQRLIKRNTETEEDLKKRIERAEMELSFKDKFDYEVSNSDLEIAKKKVREIIEKEIKEEI</sequence>
<evidence type="ECO:0000256" key="1">
    <source>
        <dbReference type="ARBA" id="ARBA00003531"/>
    </source>
</evidence>
<dbReference type="CDD" id="cd00071">
    <property type="entry name" value="GMPK"/>
    <property type="match status" value="1"/>
</dbReference>
<dbReference type="InterPro" id="IPR020590">
    <property type="entry name" value="Guanylate_kinase_CS"/>
</dbReference>
<comment type="catalytic activity">
    <reaction evidence="12 13">
        <text>GMP + ATP = GDP + ADP</text>
        <dbReference type="Rhea" id="RHEA:20780"/>
        <dbReference type="ChEBI" id="CHEBI:30616"/>
        <dbReference type="ChEBI" id="CHEBI:58115"/>
        <dbReference type="ChEBI" id="CHEBI:58189"/>
        <dbReference type="ChEBI" id="CHEBI:456216"/>
        <dbReference type="EC" id="2.7.4.8"/>
    </reaction>
</comment>
<dbReference type="GO" id="GO:0004385">
    <property type="term" value="F:GMP kinase activity"/>
    <property type="evidence" value="ECO:0007669"/>
    <property type="project" value="UniProtKB-UniRule"/>
</dbReference>
<dbReference type="SUPFAM" id="SSF52540">
    <property type="entry name" value="P-loop containing nucleoside triphosphate hydrolases"/>
    <property type="match status" value="1"/>
</dbReference>